<dbReference type="AlphaFoldDB" id="A0A420WP16"/>
<evidence type="ECO:0000256" key="1">
    <source>
        <dbReference type="SAM" id="Phobius"/>
    </source>
</evidence>
<dbReference type="InterPro" id="IPR008620">
    <property type="entry name" value="FixH"/>
</dbReference>
<gene>
    <name evidence="2" type="ORF">BCL74_0373</name>
</gene>
<keyword evidence="1" id="KW-0812">Transmembrane</keyword>
<dbReference type="Pfam" id="PF05751">
    <property type="entry name" value="FixH"/>
    <property type="match status" value="1"/>
</dbReference>
<keyword evidence="1" id="KW-0472">Membrane</keyword>
<accession>A0A420WP16</accession>
<dbReference type="RefSeq" id="WP_121217117.1">
    <property type="nucleotide sequence ID" value="NZ_RBIG01000001.1"/>
</dbReference>
<reference evidence="2 3" key="1">
    <citation type="submission" date="2018-10" db="EMBL/GenBank/DDBJ databases">
        <title>Comparative analysis of microorganisms from saline springs in Andes Mountain Range, Colombia.</title>
        <authorList>
            <person name="Rubin E."/>
        </authorList>
    </citation>
    <scope>NUCLEOTIDE SEQUENCE [LARGE SCALE GENOMIC DNA]</scope>
    <source>
        <strain evidence="2 3">USBA 36</strain>
    </source>
</reference>
<dbReference type="OrthoDB" id="1495896at2"/>
<keyword evidence="1" id="KW-1133">Transmembrane helix</keyword>
<proteinExistence type="predicted"/>
<feature type="transmembrane region" description="Helical" evidence="1">
    <location>
        <begin position="22"/>
        <end position="49"/>
    </location>
</feature>
<dbReference type="EMBL" id="RBIG01000001">
    <property type="protein sequence ID" value="RKQ72605.1"/>
    <property type="molecule type" value="Genomic_DNA"/>
</dbReference>
<comment type="caution">
    <text evidence="2">The sequence shown here is derived from an EMBL/GenBank/DDBJ whole genome shotgun (WGS) entry which is preliminary data.</text>
</comment>
<evidence type="ECO:0000313" key="2">
    <source>
        <dbReference type="EMBL" id="RKQ72605.1"/>
    </source>
</evidence>
<evidence type="ECO:0000313" key="3">
    <source>
        <dbReference type="Proteomes" id="UP000277424"/>
    </source>
</evidence>
<organism evidence="2 3">
    <name type="scientific">Oceanibaculum indicum</name>
    <dbReference type="NCBI Taxonomy" id="526216"/>
    <lineage>
        <taxon>Bacteria</taxon>
        <taxon>Pseudomonadati</taxon>
        <taxon>Pseudomonadota</taxon>
        <taxon>Alphaproteobacteria</taxon>
        <taxon>Rhodospirillales</taxon>
        <taxon>Oceanibaculaceae</taxon>
        <taxon>Oceanibaculum</taxon>
    </lineage>
</organism>
<dbReference type="Proteomes" id="UP000277424">
    <property type="component" value="Unassembled WGS sequence"/>
</dbReference>
<sequence length="173" mass="19324">MSMTDRLPDGMSTTGEHRRGRWYPWLFVGFFAVVFAVNAIMIGIALSTWTGLETRDHYRKGLAYNDVIDRQAAQQARGWQVSLGWTALEATRGELKVTLRDGRGDPINGAGVVVELRRPTDAGLDRLVPLVARGDGFYAARETLPAAGNWNARLVIRNGDDTHIQMERLWIAE</sequence>
<name>A0A420WP16_9PROT</name>
<protein>
    <submittedName>
        <fullName evidence="2">Nitrogen fixation protein FixH</fullName>
    </submittedName>
</protein>